<reference evidence="3 4" key="1">
    <citation type="submission" date="2024-01" db="EMBL/GenBank/DDBJ databases">
        <title>A draft genome for the cacao thread blight pathogen Marasmiellus scandens.</title>
        <authorList>
            <person name="Baruah I.K."/>
            <person name="Leung J."/>
            <person name="Bukari Y."/>
            <person name="Amoako-Attah I."/>
            <person name="Meinhardt L.W."/>
            <person name="Bailey B.A."/>
            <person name="Cohen S.P."/>
        </authorList>
    </citation>
    <scope>NUCLEOTIDE SEQUENCE [LARGE SCALE GENOMIC DNA]</scope>
    <source>
        <strain evidence="3 4">GH-19</strain>
    </source>
</reference>
<keyword evidence="4" id="KW-1185">Reference proteome</keyword>
<sequence>MSDATTSEIKPATIRSDRVAALILIYKRKGMSNEEFEKYWLEEHSRVVQSVDYVQRHILKYEQLHINPQMKALIQSMGGQMPDWDGAVIAEADSHETLMNFAKDKGYETTIKPDEEKFLDRQRVIMVPMDLATVISK</sequence>
<evidence type="ECO:0000313" key="4">
    <source>
        <dbReference type="Proteomes" id="UP001498398"/>
    </source>
</evidence>
<dbReference type="EMBL" id="JBANRG010000087">
    <property type="protein sequence ID" value="KAK7437272.1"/>
    <property type="molecule type" value="Genomic_DNA"/>
</dbReference>
<evidence type="ECO:0000256" key="1">
    <source>
        <dbReference type="ARBA" id="ARBA00005986"/>
    </source>
</evidence>
<comment type="caution">
    <text evidence="3">The sequence shown here is derived from an EMBL/GenBank/DDBJ whole genome shotgun (WGS) entry which is preliminary data.</text>
</comment>
<gene>
    <name evidence="3" type="ORF">VKT23_018717</name>
</gene>
<dbReference type="Proteomes" id="UP001498398">
    <property type="component" value="Unassembled WGS sequence"/>
</dbReference>
<comment type="similarity">
    <text evidence="1">Belongs to the tpcK family.</text>
</comment>
<dbReference type="InterPro" id="IPR009799">
    <property type="entry name" value="EthD_dom"/>
</dbReference>
<accession>A0ABR1IQL5</accession>
<proteinExistence type="inferred from homology"/>
<dbReference type="Gene3D" id="3.30.70.100">
    <property type="match status" value="1"/>
</dbReference>
<evidence type="ECO:0000313" key="3">
    <source>
        <dbReference type="EMBL" id="KAK7437272.1"/>
    </source>
</evidence>
<feature type="domain" description="EthD" evidence="2">
    <location>
        <begin position="29"/>
        <end position="121"/>
    </location>
</feature>
<evidence type="ECO:0000259" key="2">
    <source>
        <dbReference type="Pfam" id="PF07110"/>
    </source>
</evidence>
<dbReference type="InterPro" id="IPR011008">
    <property type="entry name" value="Dimeric_a/b-barrel"/>
</dbReference>
<dbReference type="SUPFAM" id="SSF54909">
    <property type="entry name" value="Dimeric alpha+beta barrel"/>
    <property type="match status" value="1"/>
</dbReference>
<protein>
    <recommendedName>
        <fullName evidence="2">EthD domain-containing protein</fullName>
    </recommendedName>
</protein>
<name>A0ABR1IQL5_9AGAR</name>
<organism evidence="3 4">
    <name type="scientific">Marasmiellus scandens</name>
    <dbReference type="NCBI Taxonomy" id="2682957"/>
    <lineage>
        <taxon>Eukaryota</taxon>
        <taxon>Fungi</taxon>
        <taxon>Dikarya</taxon>
        <taxon>Basidiomycota</taxon>
        <taxon>Agaricomycotina</taxon>
        <taxon>Agaricomycetes</taxon>
        <taxon>Agaricomycetidae</taxon>
        <taxon>Agaricales</taxon>
        <taxon>Marasmiineae</taxon>
        <taxon>Omphalotaceae</taxon>
        <taxon>Marasmiellus</taxon>
    </lineage>
</organism>
<dbReference type="Pfam" id="PF07110">
    <property type="entry name" value="EthD"/>
    <property type="match status" value="1"/>
</dbReference>